<dbReference type="InterPro" id="IPR000825">
    <property type="entry name" value="SUF_FeS_clus_asmbl_SufBD_core"/>
</dbReference>
<gene>
    <name evidence="5" type="primary">SufB</name>
</gene>
<dbReference type="GO" id="GO:0016226">
    <property type="term" value="P:iron-sulfur cluster assembly"/>
    <property type="evidence" value="ECO:0007669"/>
    <property type="project" value="InterPro"/>
</dbReference>
<evidence type="ECO:0000256" key="2">
    <source>
        <dbReference type="ARBA" id="ARBA00044134"/>
    </source>
</evidence>
<name>A0A6M3WW97_9FLOR</name>
<sequence>MKQDNQLIRNQLKQEPYLYGFHTTIKYQFFPKGLNKDIIILINKIKQESLHLKEFRLNSYLKWKQMFQPKWSSLHLKPLNYNSIVYYSSPKKNLLKQKSVPIELINTFDKLGISIQQNITNKKNKIALDAIFDSISIATTFQKELSLLGIIFCSITEAAYTYPDLINKYLGSVIPPGDNYFSALNSSVFTDGSFCYIPPNTTCPLELSTYFRINNLESGQFERTLIIADENSSVSYIEACTAPKSKKHQLHIAIVELIAFNNATIKYSTIQNWYAGTDNNQGGIYNFVTKRGLCLGLKSKIHWTQIETGSAITWKYPSCILLGNYSQGYFSSVAITKNYQQADTGSKMIHIGHNTSSKIISKGIATNDSINNYRGLVHIYPTAKKSKNYSQCDSLLIGTNCKTNTFPYIKVSNTSSEIEHEATTSTIKLNQLFYLAQKGLTEEKAIHLILTGFCLQVFKELPLEFATEANLLINLQIENSIG</sequence>
<feature type="domain" description="SUF system FeS cluster assembly SufBD core" evidence="3">
    <location>
        <begin position="211"/>
        <end position="453"/>
    </location>
</feature>
<dbReference type="AlphaFoldDB" id="A0A6M3WW97"/>
<dbReference type="PANTHER" id="PTHR30508:SF1">
    <property type="entry name" value="UPF0051 PROTEIN ABCI8, CHLOROPLASTIC-RELATED"/>
    <property type="match status" value="1"/>
</dbReference>
<dbReference type="InterPro" id="IPR045595">
    <property type="entry name" value="SufBD_N"/>
</dbReference>
<keyword evidence="5" id="KW-0150">Chloroplast</keyword>
<keyword evidence="5" id="KW-0934">Plastid</keyword>
<dbReference type="InterPro" id="IPR055346">
    <property type="entry name" value="Fe-S_cluster_assembly_SufBD"/>
</dbReference>
<comment type="similarity">
    <text evidence="1">Belongs to the iron-sulfur cluster assembly SufBD family.</text>
</comment>
<dbReference type="Pfam" id="PF19295">
    <property type="entry name" value="SufBD_N"/>
    <property type="match status" value="1"/>
</dbReference>
<dbReference type="Pfam" id="PF01458">
    <property type="entry name" value="SUFBD_core"/>
    <property type="match status" value="1"/>
</dbReference>
<geneLocation type="chloroplast" evidence="5"/>
<reference evidence="5" key="1">
    <citation type="journal article" date="2020" name="J. Phycol.">
        <title>The Organelle Genomes in the Photosynthetic Red Algal Parasite Pterocladiophila hemisphaerica (Florideophyceae, Rhodophyta) Have Elevated Substitution Rates and Extreme Gene Loss in the Plastid Genome.</title>
        <authorList>
            <person name="Preuss M."/>
            <person name="Verbruggen H."/>
            <person name="Zuccarello G.C."/>
        </authorList>
    </citation>
    <scope>NUCLEOTIDE SEQUENCE</scope>
</reference>
<evidence type="ECO:0000259" key="4">
    <source>
        <dbReference type="Pfam" id="PF19295"/>
    </source>
</evidence>
<accession>A0A6M3WW97</accession>
<evidence type="ECO:0000313" key="5">
    <source>
        <dbReference type="EMBL" id="QJH88426.1"/>
    </source>
</evidence>
<dbReference type="EMBL" id="MT117918">
    <property type="protein sequence ID" value="QJH88426.1"/>
    <property type="molecule type" value="Genomic_DNA"/>
</dbReference>
<dbReference type="PANTHER" id="PTHR30508">
    <property type="entry name" value="FES CLUSTER ASSEMBLY PROTEIN SUF"/>
    <property type="match status" value="1"/>
</dbReference>
<protein>
    <recommendedName>
        <fullName evidence="2">Iron-sulfur cluster assembly SufBD family protein ycf24</fullName>
    </recommendedName>
</protein>
<evidence type="ECO:0000259" key="3">
    <source>
        <dbReference type="Pfam" id="PF01458"/>
    </source>
</evidence>
<dbReference type="SUPFAM" id="SSF101960">
    <property type="entry name" value="Stabilizer of iron transporter SufD"/>
    <property type="match status" value="1"/>
</dbReference>
<dbReference type="NCBIfam" id="TIGR01980">
    <property type="entry name" value="sufB"/>
    <property type="match status" value="1"/>
</dbReference>
<dbReference type="InterPro" id="IPR037284">
    <property type="entry name" value="SUF_FeS_clus_asmbl_SufBD_sf"/>
</dbReference>
<evidence type="ECO:0000256" key="1">
    <source>
        <dbReference type="ARBA" id="ARBA00043967"/>
    </source>
</evidence>
<dbReference type="InterPro" id="IPR010231">
    <property type="entry name" value="SUF_FeS_clus_asmbl_SufB"/>
</dbReference>
<feature type="domain" description="SUF system FeS cluster assembly SufBD N-terminal" evidence="4">
    <location>
        <begin position="148"/>
        <end position="202"/>
    </location>
</feature>
<proteinExistence type="inferred from homology"/>
<organism evidence="5">
    <name type="scientific">Pterocladiophila hemisphaerica</name>
    <dbReference type="NCBI Taxonomy" id="2712948"/>
    <lineage>
        <taxon>Eukaryota</taxon>
        <taxon>Rhodophyta</taxon>
        <taxon>Florideophyceae</taxon>
        <taxon>Rhodymeniophycidae</taxon>
        <taxon>Gracilariales</taxon>
        <taxon>Pterocladiophilaceae</taxon>
        <taxon>Pterocladiophila</taxon>
    </lineage>
</organism>